<organism evidence="1 2">
    <name type="scientific">Entamoeba invadens IP1</name>
    <dbReference type="NCBI Taxonomy" id="370355"/>
    <lineage>
        <taxon>Eukaryota</taxon>
        <taxon>Amoebozoa</taxon>
        <taxon>Evosea</taxon>
        <taxon>Archamoebae</taxon>
        <taxon>Mastigamoebida</taxon>
        <taxon>Entamoebidae</taxon>
        <taxon>Entamoeba</taxon>
    </lineage>
</organism>
<proteinExistence type="predicted"/>
<reference evidence="1 2" key="1">
    <citation type="submission" date="2012-10" db="EMBL/GenBank/DDBJ databases">
        <authorList>
            <person name="Zafar N."/>
            <person name="Inman J."/>
            <person name="Hall N."/>
            <person name="Lorenzi H."/>
            <person name="Caler E."/>
        </authorList>
    </citation>
    <scope>NUCLEOTIDE SEQUENCE [LARGE SCALE GENOMIC DNA]</scope>
    <source>
        <strain evidence="1 2">IP1</strain>
    </source>
</reference>
<dbReference type="EMBL" id="KB206960">
    <property type="protein sequence ID" value="ELP86605.1"/>
    <property type="molecule type" value="Genomic_DNA"/>
</dbReference>
<gene>
    <name evidence="1" type="ORF">EIN_162490</name>
</gene>
<dbReference type="KEGG" id="eiv:EIN_162490"/>
<evidence type="ECO:0000313" key="2">
    <source>
        <dbReference type="Proteomes" id="UP000014680"/>
    </source>
</evidence>
<dbReference type="OMA" id="FIPFYHT"/>
<evidence type="ECO:0000313" key="1">
    <source>
        <dbReference type="EMBL" id="ELP86605.1"/>
    </source>
</evidence>
<protein>
    <submittedName>
        <fullName evidence="1">Uncharacterized protein</fullName>
    </submittedName>
</protein>
<sequence length="650" mass="75050">MMKGYTFKPIPLFSNNKALTDTIAKNDIKQIIFTPPSVLIRLDNDCILTFKSNGALLRLDQLTTATKFVLFDKQHGVVIRSGEDKRLVFNILANDQIFSAQSKIILNIPFKKTDELFVYHHPTDFVIFISFKESQVIYRINYNIVYLNTLGDECDRTQMCTFKVISEPPVEILVSGPILHLKKLGSSLVALKIVSKDKSNYSVYDMALNVLQDIPFIHNSHQIYLLQRYNDLVAIQPNGDVYILNTTFALPMPIKIDCKFNLPNERFSLFVDNDVIITLTHDLVSYFSLKTKSAIGQTKIEGKFNPSTIIPWRNETNLGLYDTTNHFFYQIVPTTKVLVISSKKIPMIEAIDASFAETLKKLWKVPRHFVDTFLSEMQSVTLFMCLPREKHFVDLTVDRMKKEKMTYTCTIQILTTNLNNFLEKVEAHGDETKLIEKELYITFGETVVVSQKAQRELGLMRFEKLGAICRKTFLKDPSQILLFVSQLKKVGFDRQQATHIVSHIYTTFLSSFSQSELSDDQKHVISVLYLVLYGVDNILNKTKTFSKTNFFPQSQERSVVHFEKMMNVIDVIRDNSVFGYDQNWWFEAYLKTLTFLLLQNDTDTFMKILKRNNKEVQQNIVEEILSNLILDNSGNGENRNFLMKLLAEEE</sequence>
<accession>A0A0A1U4H7</accession>
<dbReference type="GeneID" id="14885534"/>
<name>A0A0A1U4H7_ENTIV</name>
<dbReference type="OrthoDB" id="26753at2759"/>
<dbReference type="RefSeq" id="XP_004185951.1">
    <property type="nucleotide sequence ID" value="XM_004185903.1"/>
</dbReference>
<dbReference type="VEuPathDB" id="AmoebaDB:EIN_162490"/>
<keyword evidence="2" id="KW-1185">Reference proteome</keyword>
<dbReference type="Proteomes" id="UP000014680">
    <property type="component" value="Unassembled WGS sequence"/>
</dbReference>
<dbReference type="AlphaFoldDB" id="A0A0A1U4H7"/>